<dbReference type="HOGENOM" id="CLU_2228664_0_0_10"/>
<organism evidence="1 2">
    <name type="scientific">Bacteroides cellulosilyticus DSM 14838</name>
    <dbReference type="NCBI Taxonomy" id="537012"/>
    <lineage>
        <taxon>Bacteria</taxon>
        <taxon>Pseudomonadati</taxon>
        <taxon>Bacteroidota</taxon>
        <taxon>Bacteroidia</taxon>
        <taxon>Bacteroidales</taxon>
        <taxon>Bacteroidaceae</taxon>
        <taxon>Bacteroides</taxon>
    </lineage>
</organism>
<dbReference type="InterPro" id="IPR008969">
    <property type="entry name" value="CarboxyPept-like_regulatory"/>
</dbReference>
<evidence type="ECO:0008006" key="3">
    <source>
        <dbReference type="Google" id="ProtNLM"/>
    </source>
</evidence>
<protein>
    <recommendedName>
        <fullName evidence="3">TonB-dependent receptor plug domain-containing protein</fullName>
    </recommendedName>
</protein>
<reference evidence="1 2" key="1">
    <citation type="submission" date="2008-12" db="EMBL/GenBank/DDBJ databases">
        <authorList>
            <person name="Fulton L."/>
            <person name="Clifton S."/>
            <person name="Fulton B."/>
            <person name="Xu J."/>
            <person name="Minx P."/>
            <person name="Pepin K.H."/>
            <person name="Johnson M."/>
            <person name="Bhonagiri V."/>
            <person name="Nash W.E."/>
            <person name="Mardis E.R."/>
            <person name="Wilson R.K."/>
        </authorList>
    </citation>
    <scope>NUCLEOTIDE SEQUENCE [LARGE SCALE GENOMIC DNA]</scope>
    <source>
        <strain evidence="1 2">DSM 14838</strain>
    </source>
</reference>
<feature type="non-terminal residue" evidence="1">
    <location>
        <position position="106"/>
    </location>
</feature>
<evidence type="ECO:0000313" key="2">
    <source>
        <dbReference type="Proteomes" id="UP000003711"/>
    </source>
</evidence>
<sequence length="106" mass="11713">MGIGFYRVNRLHEDYRKKSVPCAGEQRFAPTGTEVRENYFFINYNNNLMKNIFRLVKGLLPLLGLLLSLSLSAQDIVVKGHVKDATGESVIGANILIKGTSIGTIS</sequence>
<evidence type="ECO:0000313" key="1">
    <source>
        <dbReference type="EMBL" id="EEF91277.1"/>
    </source>
</evidence>
<comment type="caution">
    <text evidence="1">The sequence shown here is derived from an EMBL/GenBank/DDBJ whole genome shotgun (WGS) entry which is preliminary data.</text>
</comment>
<accession>E2N9Z8</accession>
<dbReference type="Proteomes" id="UP000003711">
    <property type="component" value="Unassembled WGS sequence"/>
</dbReference>
<proteinExistence type="predicted"/>
<dbReference type="AlphaFoldDB" id="E2N9Z8"/>
<name>E2N9Z8_9BACE</name>
<reference evidence="1 2" key="2">
    <citation type="submission" date="2009-01" db="EMBL/GenBank/DDBJ databases">
        <title>Draft genome sequence of Bacteroides cellulosilyticus (DSM 14838).</title>
        <authorList>
            <person name="Sudarsanam P."/>
            <person name="Ley R."/>
            <person name="Guruge J."/>
            <person name="Turnbaugh P.J."/>
            <person name="Mahowald M."/>
            <person name="Liep D."/>
            <person name="Gordon J."/>
        </authorList>
    </citation>
    <scope>NUCLEOTIDE SEQUENCE [LARGE SCALE GENOMIC DNA]</scope>
    <source>
        <strain evidence="1 2">DSM 14838</strain>
    </source>
</reference>
<dbReference type="SUPFAM" id="SSF49464">
    <property type="entry name" value="Carboxypeptidase regulatory domain-like"/>
    <property type="match status" value="1"/>
</dbReference>
<dbReference type="EMBL" id="ACCH01000103">
    <property type="protein sequence ID" value="EEF91277.1"/>
    <property type="molecule type" value="Genomic_DNA"/>
</dbReference>
<gene>
    <name evidence="1" type="ORF">BACCELL_01096</name>
</gene>